<dbReference type="Pfam" id="PF16205">
    <property type="entry name" value="Ribosomal_S17_N"/>
    <property type="match status" value="1"/>
</dbReference>
<dbReference type="EnsemblPlants" id="TuG1812G0200004751.01.T03">
    <property type="protein sequence ID" value="TuG1812G0200004751.01.T03.cds268705"/>
    <property type="gene ID" value="TuG1812G0200004751.01"/>
</dbReference>
<reference evidence="4" key="1">
    <citation type="journal article" date="2013" name="Nature">
        <title>Draft genome of the wheat A-genome progenitor Triticum urartu.</title>
        <authorList>
            <person name="Ling H.Q."/>
            <person name="Zhao S."/>
            <person name="Liu D."/>
            <person name="Wang J."/>
            <person name="Sun H."/>
            <person name="Zhang C."/>
            <person name="Fan H."/>
            <person name="Li D."/>
            <person name="Dong L."/>
            <person name="Tao Y."/>
            <person name="Gao C."/>
            <person name="Wu H."/>
            <person name="Li Y."/>
            <person name="Cui Y."/>
            <person name="Guo X."/>
            <person name="Zheng S."/>
            <person name="Wang B."/>
            <person name="Yu K."/>
            <person name="Liang Q."/>
            <person name="Yang W."/>
            <person name="Lou X."/>
            <person name="Chen J."/>
            <person name="Feng M."/>
            <person name="Jian J."/>
            <person name="Zhang X."/>
            <person name="Luo G."/>
            <person name="Jiang Y."/>
            <person name="Liu J."/>
            <person name="Wang Z."/>
            <person name="Sha Y."/>
            <person name="Zhang B."/>
            <person name="Wu H."/>
            <person name="Tang D."/>
            <person name="Shen Q."/>
            <person name="Xue P."/>
            <person name="Zou S."/>
            <person name="Wang X."/>
            <person name="Liu X."/>
            <person name="Wang F."/>
            <person name="Yang Y."/>
            <person name="An X."/>
            <person name="Dong Z."/>
            <person name="Zhang K."/>
            <person name="Zhang X."/>
            <person name="Luo M.C."/>
            <person name="Dvorak J."/>
            <person name="Tong Y."/>
            <person name="Wang J."/>
            <person name="Yang H."/>
            <person name="Li Z."/>
            <person name="Wang D."/>
            <person name="Zhang A."/>
            <person name="Wang J."/>
        </authorList>
    </citation>
    <scope>NUCLEOTIDE SEQUENCE</scope>
    <source>
        <strain evidence="4">cv. G1812</strain>
    </source>
</reference>
<reference evidence="3" key="3">
    <citation type="submission" date="2022-06" db="UniProtKB">
        <authorList>
            <consortium name="EnsemblPlants"/>
        </authorList>
    </citation>
    <scope>IDENTIFICATION</scope>
</reference>
<dbReference type="Gene3D" id="2.40.50.1000">
    <property type="match status" value="1"/>
</dbReference>
<evidence type="ECO:0000259" key="2">
    <source>
        <dbReference type="Pfam" id="PF16205"/>
    </source>
</evidence>
<keyword evidence="4" id="KW-1185">Reference proteome</keyword>
<evidence type="ECO:0000313" key="4">
    <source>
        <dbReference type="Proteomes" id="UP000015106"/>
    </source>
</evidence>
<evidence type="ECO:0000256" key="1">
    <source>
        <dbReference type="SAM" id="MobiDB-lite"/>
    </source>
</evidence>
<dbReference type="AlphaFoldDB" id="A0A8R7TLP4"/>
<evidence type="ECO:0000313" key="3">
    <source>
        <dbReference type="EnsemblPlants" id="TuG1812G0200004751.01.T03.cds268705"/>
    </source>
</evidence>
<dbReference type="Proteomes" id="UP000015106">
    <property type="component" value="Chromosome 2"/>
</dbReference>
<dbReference type="InterPro" id="IPR032440">
    <property type="entry name" value="Ribosomal_uS17_N"/>
</dbReference>
<feature type="domain" description="Small ribosomal subunit protein uS17 N-terminal" evidence="2">
    <location>
        <begin position="8"/>
        <end position="42"/>
    </location>
</feature>
<organism evidence="3 4">
    <name type="scientific">Triticum urartu</name>
    <name type="common">Red wild einkorn</name>
    <name type="synonym">Crithodium urartu</name>
    <dbReference type="NCBI Taxonomy" id="4572"/>
    <lineage>
        <taxon>Eukaryota</taxon>
        <taxon>Viridiplantae</taxon>
        <taxon>Streptophyta</taxon>
        <taxon>Embryophyta</taxon>
        <taxon>Tracheophyta</taxon>
        <taxon>Spermatophyta</taxon>
        <taxon>Magnoliopsida</taxon>
        <taxon>Liliopsida</taxon>
        <taxon>Poales</taxon>
        <taxon>Poaceae</taxon>
        <taxon>BOP clade</taxon>
        <taxon>Pooideae</taxon>
        <taxon>Triticodae</taxon>
        <taxon>Triticeae</taxon>
        <taxon>Triticinae</taxon>
        <taxon>Triticum</taxon>
    </lineage>
</organism>
<reference evidence="3" key="2">
    <citation type="submission" date="2018-03" db="EMBL/GenBank/DDBJ databases">
        <title>The Triticum urartu genome reveals the dynamic nature of wheat genome evolution.</title>
        <authorList>
            <person name="Ling H."/>
            <person name="Ma B."/>
            <person name="Shi X."/>
            <person name="Liu H."/>
            <person name="Dong L."/>
            <person name="Sun H."/>
            <person name="Cao Y."/>
            <person name="Gao Q."/>
            <person name="Zheng S."/>
            <person name="Li Y."/>
            <person name="Yu Y."/>
            <person name="Du H."/>
            <person name="Qi M."/>
            <person name="Li Y."/>
            <person name="Yu H."/>
            <person name="Cui Y."/>
            <person name="Wang N."/>
            <person name="Chen C."/>
            <person name="Wu H."/>
            <person name="Zhao Y."/>
            <person name="Zhang J."/>
            <person name="Li Y."/>
            <person name="Zhou W."/>
            <person name="Zhang B."/>
            <person name="Hu W."/>
            <person name="Eijk M."/>
            <person name="Tang J."/>
            <person name="Witsenboer H."/>
            <person name="Zhao S."/>
            <person name="Li Z."/>
            <person name="Zhang A."/>
            <person name="Wang D."/>
            <person name="Liang C."/>
        </authorList>
    </citation>
    <scope>NUCLEOTIDE SEQUENCE [LARGE SCALE GENOMIC DNA]</scope>
    <source>
        <strain evidence="3">cv. G1812</strain>
    </source>
</reference>
<gene>
    <name evidence="3" type="primary">LOC125539491</name>
</gene>
<sequence length="43" mass="4785">MFSVQFSTKKADKAKRPGKAGNRFWKSVGLGFKTPREAIDGKL</sequence>
<protein>
    <recommendedName>
        <fullName evidence="2">Small ribosomal subunit protein uS17 N-terminal domain-containing protein</fullName>
    </recommendedName>
</protein>
<proteinExistence type="predicted"/>
<feature type="region of interest" description="Disordered" evidence="1">
    <location>
        <begin position="1"/>
        <end position="20"/>
    </location>
</feature>
<dbReference type="Gramene" id="TuG1812G0200004751.01.T03">
    <property type="protein sequence ID" value="TuG1812G0200004751.01.T03.cds268705"/>
    <property type="gene ID" value="TuG1812G0200004751.01"/>
</dbReference>
<accession>A0A8R7TLP4</accession>
<name>A0A8R7TLP4_TRIUA</name>